<organism evidence="6 7">
    <name type="scientific">Blyttiomyces helicus</name>
    <dbReference type="NCBI Taxonomy" id="388810"/>
    <lineage>
        <taxon>Eukaryota</taxon>
        <taxon>Fungi</taxon>
        <taxon>Fungi incertae sedis</taxon>
        <taxon>Chytridiomycota</taxon>
        <taxon>Chytridiomycota incertae sedis</taxon>
        <taxon>Chytridiomycetes</taxon>
        <taxon>Chytridiomycetes incertae sedis</taxon>
        <taxon>Blyttiomyces</taxon>
    </lineage>
</organism>
<reference evidence="7" key="1">
    <citation type="journal article" date="2018" name="Nat. Microbiol.">
        <title>Leveraging single-cell genomics to expand the fungal tree of life.</title>
        <authorList>
            <person name="Ahrendt S.R."/>
            <person name="Quandt C.A."/>
            <person name="Ciobanu D."/>
            <person name="Clum A."/>
            <person name="Salamov A."/>
            <person name="Andreopoulos B."/>
            <person name="Cheng J.F."/>
            <person name="Woyke T."/>
            <person name="Pelin A."/>
            <person name="Henrissat B."/>
            <person name="Reynolds N.K."/>
            <person name="Benny G.L."/>
            <person name="Smith M.E."/>
            <person name="James T.Y."/>
            <person name="Grigoriev I.V."/>
        </authorList>
    </citation>
    <scope>NUCLEOTIDE SEQUENCE [LARGE SCALE GENOMIC DNA]</scope>
</reference>
<evidence type="ECO:0000313" key="7">
    <source>
        <dbReference type="Proteomes" id="UP000269721"/>
    </source>
</evidence>
<dbReference type="SUPFAM" id="SSF50129">
    <property type="entry name" value="GroES-like"/>
    <property type="match status" value="1"/>
</dbReference>
<dbReference type="PANTHER" id="PTHR43350:SF17">
    <property type="entry name" value="NAD-DEPENDENT ALCOHOL DEHYDROGENASE"/>
    <property type="match status" value="1"/>
</dbReference>
<evidence type="ECO:0000313" key="6">
    <source>
        <dbReference type="EMBL" id="RKO85018.1"/>
    </source>
</evidence>
<dbReference type="EMBL" id="KZ999493">
    <property type="protein sequence ID" value="RKO85018.1"/>
    <property type="molecule type" value="Genomic_DNA"/>
</dbReference>
<name>A0A4P9W2J6_9FUNG</name>
<protein>
    <recommendedName>
        <fullName evidence="8">Chaperonin 10-like protein</fullName>
    </recommendedName>
</protein>
<evidence type="ECO:0000256" key="1">
    <source>
        <dbReference type="ARBA" id="ARBA00001947"/>
    </source>
</evidence>
<comment type="cofactor">
    <cofactor evidence="1">
        <name>Zn(2+)</name>
        <dbReference type="ChEBI" id="CHEBI:29105"/>
    </cofactor>
</comment>
<sequence length="338" mass="35564">MSTHRAVVLSKLGAPLTIEHLPTPSPTSGQLLVAPLISPVIAYQHALHSGERGNPLTFPLVPGTSTIGRPGDLVLIDPTLRGRDNPGVTSLQALYRMHPALDNTWHNGSWAERFLAPLENSSRLNEASLLGPKSAGARGYTLGQLGAITQLLVPYGGWRAANLRPGQTVAVAYASGAFGGSAIDVALGLGAGRVIALGRRNETLLPAIAALKSPYPGRVVPVVVTGDIKQDADAIQAATPGSTGLDPDATLVLMGGVRDNISLPYQPIMFKNITIKGRFMYCKEWVDELVAIVEAGSVSLERQQVRCFSLDDHAEAVEAAKNDAASGRGVVLTPVVEK</sequence>
<comment type="similarity">
    <text evidence="2">Belongs to the zinc-containing alcohol dehydrogenase family.</text>
</comment>
<dbReference type="Gene3D" id="3.90.180.10">
    <property type="entry name" value="Medium-chain alcohol dehydrogenases, catalytic domain"/>
    <property type="match status" value="1"/>
</dbReference>
<evidence type="ECO:0000256" key="5">
    <source>
        <dbReference type="ARBA" id="ARBA00023002"/>
    </source>
</evidence>
<evidence type="ECO:0008006" key="8">
    <source>
        <dbReference type="Google" id="ProtNLM"/>
    </source>
</evidence>
<dbReference type="GO" id="GO:0046872">
    <property type="term" value="F:metal ion binding"/>
    <property type="evidence" value="ECO:0007669"/>
    <property type="project" value="UniProtKB-KW"/>
</dbReference>
<evidence type="ECO:0000256" key="4">
    <source>
        <dbReference type="ARBA" id="ARBA00022833"/>
    </source>
</evidence>
<dbReference type="OrthoDB" id="5407715at2759"/>
<keyword evidence="3" id="KW-0479">Metal-binding</keyword>
<dbReference type="GO" id="GO:0016491">
    <property type="term" value="F:oxidoreductase activity"/>
    <property type="evidence" value="ECO:0007669"/>
    <property type="project" value="UniProtKB-KW"/>
</dbReference>
<evidence type="ECO:0000256" key="2">
    <source>
        <dbReference type="ARBA" id="ARBA00008072"/>
    </source>
</evidence>
<dbReference type="Proteomes" id="UP000269721">
    <property type="component" value="Unassembled WGS sequence"/>
</dbReference>
<dbReference type="PANTHER" id="PTHR43350">
    <property type="entry name" value="NAD-DEPENDENT ALCOHOL DEHYDROGENASE"/>
    <property type="match status" value="1"/>
</dbReference>
<keyword evidence="7" id="KW-1185">Reference proteome</keyword>
<dbReference type="SUPFAM" id="SSF51735">
    <property type="entry name" value="NAD(P)-binding Rossmann-fold domains"/>
    <property type="match status" value="1"/>
</dbReference>
<evidence type="ECO:0000256" key="3">
    <source>
        <dbReference type="ARBA" id="ARBA00022723"/>
    </source>
</evidence>
<dbReference type="InterPro" id="IPR036291">
    <property type="entry name" value="NAD(P)-bd_dom_sf"/>
</dbReference>
<keyword evidence="5" id="KW-0560">Oxidoreductase</keyword>
<dbReference type="AlphaFoldDB" id="A0A4P9W2J6"/>
<keyword evidence="4" id="KW-0862">Zinc</keyword>
<accession>A0A4P9W2J6</accession>
<gene>
    <name evidence="6" type="ORF">BDK51DRAFT_36180</name>
</gene>
<dbReference type="InterPro" id="IPR011032">
    <property type="entry name" value="GroES-like_sf"/>
</dbReference>
<proteinExistence type="inferred from homology"/>